<evidence type="ECO:0000313" key="3">
    <source>
        <dbReference type="EMBL" id="MBE9021260.1"/>
    </source>
</evidence>
<evidence type="ECO:0000256" key="1">
    <source>
        <dbReference type="PROSITE-ProRule" id="PRU00339"/>
    </source>
</evidence>
<organism evidence="3 4">
    <name type="scientific">Desmonostoc muscorum LEGE 12446</name>
    <dbReference type="NCBI Taxonomy" id="1828758"/>
    <lineage>
        <taxon>Bacteria</taxon>
        <taxon>Bacillati</taxon>
        <taxon>Cyanobacteriota</taxon>
        <taxon>Cyanophyceae</taxon>
        <taxon>Nostocales</taxon>
        <taxon>Nostocaceae</taxon>
        <taxon>Desmonostoc</taxon>
    </lineage>
</organism>
<dbReference type="PROSITE" id="PS50005">
    <property type="entry name" value="TPR"/>
    <property type="match status" value="1"/>
</dbReference>
<proteinExistence type="predicted"/>
<protein>
    <submittedName>
        <fullName evidence="3">CHAT domain-containing protein</fullName>
    </submittedName>
</protein>
<evidence type="ECO:0000259" key="2">
    <source>
        <dbReference type="Pfam" id="PF12770"/>
    </source>
</evidence>
<evidence type="ECO:0000313" key="4">
    <source>
        <dbReference type="Proteomes" id="UP000622533"/>
    </source>
</evidence>
<dbReference type="Proteomes" id="UP000622533">
    <property type="component" value="Unassembled WGS sequence"/>
</dbReference>
<dbReference type="Pfam" id="PF12770">
    <property type="entry name" value="CHAT"/>
    <property type="match status" value="1"/>
</dbReference>
<reference evidence="3" key="1">
    <citation type="submission" date="2020-10" db="EMBL/GenBank/DDBJ databases">
        <authorList>
            <person name="Castelo-Branco R."/>
            <person name="Eusebio N."/>
            <person name="Adriana R."/>
            <person name="Vieira A."/>
            <person name="Brugerolle De Fraissinette N."/>
            <person name="Rezende De Castro R."/>
            <person name="Schneider M.P."/>
            <person name="Vasconcelos V."/>
            <person name="Leao P.N."/>
        </authorList>
    </citation>
    <scope>NUCLEOTIDE SEQUENCE</scope>
    <source>
        <strain evidence="3">LEGE 12446</strain>
    </source>
</reference>
<dbReference type="InterPro" id="IPR019734">
    <property type="entry name" value="TPR_rpt"/>
</dbReference>
<feature type="domain" description="CHAT" evidence="2">
    <location>
        <begin position="636"/>
        <end position="904"/>
    </location>
</feature>
<dbReference type="PANTHER" id="PTHR10098">
    <property type="entry name" value="RAPSYN-RELATED"/>
    <property type="match status" value="1"/>
</dbReference>
<dbReference type="SMART" id="SM00028">
    <property type="entry name" value="TPR"/>
    <property type="match status" value="6"/>
</dbReference>
<accession>A0A8J6ZHQ7</accession>
<comment type="caution">
    <text evidence="3">The sequence shown here is derived from an EMBL/GenBank/DDBJ whole genome shotgun (WGS) entry which is preliminary data.</text>
</comment>
<dbReference type="AlphaFoldDB" id="A0A8J6ZHQ7"/>
<dbReference type="EMBL" id="JADEXS010000013">
    <property type="protein sequence ID" value="MBE9021260.1"/>
    <property type="molecule type" value="Genomic_DNA"/>
</dbReference>
<dbReference type="Gene3D" id="1.25.40.10">
    <property type="entry name" value="Tetratricopeptide repeat domain"/>
    <property type="match status" value="3"/>
</dbReference>
<keyword evidence="1" id="KW-0802">TPR repeat</keyword>
<dbReference type="SUPFAM" id="SSF48452">
    <property type="entry name" value="TPR-like"/>
    <property type="match status" value="2"/>
</dbReference>
<name>A0A8J6ZHQ7_DESMC</name>
<dbReference type="RefSeq" id="WP_193913239.1">
    <property type="nucleotide sequence ID" value="NZ_JADEXS020000001.1"/>
</dbReference>
<feature type="repeat" description="TPR" evidence="1">
    <location>
        <begin position="467"/>
        <end position="500"/>
    </location>
</feature>
<keyword evidence="4" id="KW-1185">Reference proteome</keyword>
<dbReference type="PANTHER" id="PTHR10098:SF112">
    <property type="entry name" value="SLR0380 PROTEIN"/>
    <property type="match status" value="1"/>
</dbReference>
<gene>
    <name evidence="3" type="ORF">IQ276_01925</name>
</gene>
<dbReference type="InterPro" id="IPR011990">
    <property type="entry name" value="TPR-like_helical_dom_sf"/>
</dbReference>
<sequence length="906" mass="101660">MARKQQKFAHVFPNLWQNTNKQPAVRWAIPSWRRSLILFALLFVFSMTIQPAIAKVTVSSPVIHNQQPPYELVKQGKILYEAGRFQEAARVWQQVASAFATLGDDLNQAMALSNLSSTLQQVGLWEQARTAITQSLNLLETQKSTPEQLRILAQTKDIEGQLQLAVGQAEEAIDTWQQAADNYARIGNKQGLTQSRINQAQVMQDLGLYPRACKILLQTLELDYQDCKLSDADLQSLKGQPPSFLKVVSLRSLGNVLQVVGNSEQSQEILSESLNLAKQLNSPPDIEAAYISLGNAARAKAFTEAFDSGKQTKYREAGLYYYSEAAKISTSPTTQLFAQVNQLSLFLESEKWSEAEQLWLPLRSKLNDLPLSKQGIYAQINLVHSLLKLVSKKVPNSQLPTFQDIDQILITATEQAQRLGDRRTYAYALGVRGKLYENNQLWPQAADLTKQALNVLVSNLKAPDVSYELFWQLGRIYKSTGDIKTAIANYTEAVNLLQSMRQDLLAVSSKVQYSFKESVEPVYRELVELLLPSGKDVEQSVLIQARNLIESLQLAELDNFFRDACLNAKPVKIDQLDPTSAVFYTIILPRSLEIIVALPGQSLRHYSHPISQQEIEASLNQFQAVVTNRIRKPSLESLEKVYNWLIKPIELELASSQVKTLVFVLDGALRNIPIAALHDGQQYLMKKYSIALTPGLQLLEPKPLKWRKIQALTAGLTEPRQGFAGLPNVELELQRIKNSIPTQIILNQSFTNSNFQTKVKNFSFPVVHLATHGEFSSQAENTFILTWDKKINAKELDTLLRSDSRQMQPIELLVLSACRTASGDQRAALGLAGIAVRAGTRTTVASLWSVNDEATALFMSTFYQELANPEIMKVEALRRAQQTVLQDSRFSHPYYWAAFVLVGNWL</sequence>
<dbReference type="InterPro" id="IPR024983">
    <property type="entry name" value="CHAT_dom"/>
</dbReference>